<name>A0A1D1V303_RAMVA</name>
<dbReference type="PANTHER" id="PTHR13284">
    <property type="entry name" value="GH01354P"/>
    <property type="match status" value="1"/>
</dbReference>
<dbReference type="EMBL" id="BDGG01000003">
    <property type="protein sequence ID" value="GAU96111.1"/>
    <property type="molecule type" value="Genomic_DNA"/>
</dbReference>
<dbReference type="GO" id="GO:1990904">
    <property type="term" value="C:ribonucleoprotein complex"/>
    <property type="evidence" value="ECO:0007669"/>
    <property type="project" value="TreeGrafter"/>
</dbReference>
<organism evidence="3 4">
    <name type="scientific">Ramazzottius varieornatus</name>
    <name type="common">Water bear</name>
    <name type="synonym">Tardigrade</name>
    <dbReference type="NCBI Taxonomy" id="947166"/>
    <lineage>
        <taxon>Eukaryota</taxon>
        <taxon>Metazoa</taxon>
        <taxon>Ecdysozoa</taxon>
        <taxon>Tardigrada</taxon>
        <taxon>Eutardigrada</taxon>
        <taxon>Parachela</taxon>
        <taxon>Hypsibioidea</taxon>
        <taxon>Ramazzottiidae</taxon>
        <taxon>Ramazzottius</taxon>
    </lineage>
</organism>
<dbReference type="InterPro" id="IPR040051">
    <property type="entry name" value="SECISBP2"/>
</dbReference>
<protein>
    <recommendedName>
        <fullName evidence="2">Ribosomal protein eL8/eL30/eS12/Gadd45 domain-containing protein</fullName>
    </recommendedName>
</protein>
<dbReference type="STRING" id="947166.A0A1D1V303"/>
<dbReference type="OrthoDB" id="6516823at2759"/>
<sequence length="452" mass="49616">MERRGHETSQSRGVKQGWNRPLVFGNAHRTTNSSTSGGGYPVHAADFPALPVRTPAPPPSLAHSENERNVADQTRDAAKLSESSGLDAKDFPGLGGKVSKNGASSFSGFKVNAPEFKPRASIVLDPAPQACPEKMVARAGKSQRFDLSSLLLIPKDLEPRSSASEPTSVDSVKPPPKDKRENLPTGRNLLDSSAPKILRGKEKVNPKPKKPSVTKQAVLENRKRQSQSNAPSENIDSAETDHEGDKKDASAPPDEGANNLTETGTKPALKDTKDPVLCKYCDHEITQEMISLAENVLDLLVFYQDRAHKQDPLMYKRRYVCGLRDVYRHLDTREVKLILVASNIEQGVGQHGPDQKLQQIIQKAEEMKVPIVFTMTKKKLGKKCRKPASVSMVGIYNYDVAIAAVRKLLELTETSREELRIKPNSPTTEEAGIIDAREEVPDSEKPSPTTKT</sequence>
<dbReference type="GO" id="GO:0003730">
    <property type="term" value="F:mRNA 3'-UTR binding"/>
    <property type="evidence" value="ECO:0007669"/>
    <property type="project" value="TreeGrafter"/>
</dbReference>
<dbReference type="Gene3D" id="3.30.1330.30">
    <property type="match status" value="1"/>
</dbReference>
<evidence type="ECO:0000256" key="1">
    <source>
        <dbReference type="SAM" id="MobiDB-lite"/>
    </source>
</evidence>
<feature type="region of interest" description="Disordered" evidence="1">
    <location>
        <begin position="1"/>
        <end position="111"/>
    </location>
</feature>
<evidence type="ECO:0000313" key="4">
    <source>
        <dbReference type="Proteomes" id="UP000186922"/>
    </source>
</evidence>
<dbReference type="GO" id="GO:0005739">
    <property type="term" value="C:mitochondrion"/>
    <property type="evidence" value="ECO:0007669"/>
    <property type="project" value="TreeGrafter"/>
</dbReference>
<feature type="compositionally biased region" description="Basic and acidic residues" evidence="1">
    <location>
        <begin position="239"/>
        <end position="249"/>
    </location>
</feature>
<feature type="compositionally biased region" description="Basic and acidic residues" evidence="1">
    <location>
        <begin position="64"/>
        <end position="79"/>
    </location>
</feature>
<feature type="region of interest" description="Disordered" evidence="1">
    <location>
        <begin position="156"/>
        <end position="272"/>
    </location>
</feature>
<evidence type="ECO:0000259" key="2">
    <source>
        <dbReference type="Pfam" id="PF01248"/>
    </source>
</evidence>
<accession>A0A1D1V303</accession>
<dbReference type="PANTHER" id="PTHR13284:SF4">
    <property type="entry name" value="C2H2-TYPE DOMAIN-CONTAINING PROTEIN"/>
    <property type="match status" value="1"/>
</dbReference>
<feature type="compositionally biased region" description="Basic and acidic residues" evidence="1">
    <location>
        <begin position="435"/>
        <end position="445"/>
    </location>
</feature>
<dbReference type="InterPro" id="IPR004038">
    <property type="entry name" value="Ribosomal_eL8/eL30/eS12/Gad45"/>
</dbReference>
<dbReference type="GO" id="GO:0035368">
    <property type="term" value="F:selenocysteine insertion sequence binding"/>
    <property type="evidence" value="ECO:0007669"/>
    <property type="project" value="InterPro"/>
</dbReference>
<proteinExistence type="predicted"/>
<keyword evidence="4" id="KW-1185">Reference proteome</keyword>
<feature type="region of interest" description="Disordered" evidence="1">
    <location>
        <begin position="419"/>
        <end position="452"/>
    </location>
</feature>
<dbReference type="SUPFAM" id="SSF55315">
    <property type="entry name" value="L30e-like"/>
    <property type="match status" value="1"/>
</dbReference>
<feature type="compositionally biased region" description="Polar residues" evidence="1">
    <location>
        <begin position="226"/>
        <end position="237"/>
    </location>
</feature>
<reference evidence="3 4" key="1">
    <citation type="journal article" date="2016" name="Nat. Commun.">
        <title>Extremotolerant tardigrade genome and improved radiotolerance of human cultured cells by tardigrade-unique protein.</title>
        <authorList>
            <person name="Hashimoto T."/>
            <person name="Horikawa D.D."/>
            <person name="Saito Y."/>
            <person name="Kuwahara H."/>
            <person name="Kozuka-Hata H."/>
            <person name="Shin-I T."/>
            <person name="Minakuchi Y."/>
            <person name="Ohishi K."/>
            <person name="Motoyama A."/>
            <person name="Aizu T."/>
            <person name="Enomoto A."/>
            <person name="Kondo K."/>
            <person name="Tanaka S."/>
            <person name="Hara Y."/>
            <person name="Koshikawa S."/>
            <person name="Sagara H."/>
            <person name="Miura T."/>
            <person name="Yokobori S."/>
            <person name="Miyagawa K."/>
            <person name="Suzuki Y."/>
            <person name="Kubo T."/>
            <person name="Oyama M."/>
            <person name="Kohara Y."/>
            <person name="Fujiyama A."/>
            <person name="Arakawa K."/>
            <person name="Katayama T."/>
            <person name="Toyoda A."/>
            <person name="Kunieda T."/>
        </authorList>
    </citation>
    <scope>NUCLEOTIDE SEQUENCE [LARGE SCALE GENOMIC DNA]</scope>
    <source>
        <strain evidence="3 4">YOKOZUNA-1</strain>
    </source>
</reference>
<gene>
    <name evidence="3" type="primary">RvY_07601-1</name>
    <name evidence="3" type="synonym">RvY_07601.1</name>
    <name evidence="3" type="ORF">RvY_07601</name>
</gene>
<evidence type="ECO:0000313" key="3">
    <source>
        <dbReference type="EMBL" id="GAU96111.1"/>
    </source>
</evidence>
<feature type="domain" description="Ribosomal protein eL8/eL30/eS12/Gadd45" evidence="2">
    <location>
        <begin position="314"/>
        <end position="398"/>
    </location>
</feature>
<dbReference type="Pfam" id="PF01248">
    <property type="entry name" value="Ribosomal_L7Ae"/>
    <property type="match status" value="1"/>
</dbReference>
<dbReference type="AlphaFoldDB" id="A0A1D1V303"/>
<dbReference type="GO" id="GO:0043021">
    <property type="term" value="F:ribonucleoprotein complex binding"/>
    <property type="evidence" value="ECO:0007669"/>
    <property type="project" value="TreeGrafter"/>
</dbReference>
<feature type="compositionally biased region" description="Polar residues" evidence="1">
    <location>
        <begin position="161"/>
        <end position="170"/>
    </location>
</feature>
<comment type="caution">
    <text evidence="3">The sequence shown here is derived from an EMBL/GenBank/DDBJ whole genome shotgun (WGS) entry which is preliminary data.</text>
</comment>
<dbReference type="InterPro" id="IPR029064">
    <property type="entry name" value="Ribosomal_eL30-like_sf"/>
</dbReference>
<dbReference type="Proteomes" id="UP000186922">
    <property type="component" value="Unassembled WGS sequence"/>
</dbReference>